<evidence type="ECO:0000256" key="13">
    <source>
        <dbReference type="PIRSR" id="PIRSR605493-1"/>
    </source>
</evidence>
<evidence type="ECO:0000256" key="7">
    <source>
        <dbReference type="ARBA" id="ARBA00016549"/>
    </source>
</evidence>
<comment type="cofactor">
    <cofactor evidence="2">
        <name>a divalent metal cation</name>
        <dbReference type="ChEBI" id="CHEBI:60240"/>
    </cofactor>
</comment>
<comment type="catalytic activity">
    <reaction evidence="1">
        <text>4-hydroxy-4-methyl-2-oxoglutarate = 2 pyruvate</text>
        <dbReference type="Rhea" id="RHEA:22748"/>
        <dbReference type="ChEBI" id="CHEBI:15361"/>
        <dbReference type="ChEBI" id="CHEBI:58276"/>
        <dbReference type="EC" id="4.1.3.17"/>
    </reaction>
</comment>
<dbReference type="AlphaFoldDB" id="A0A2U1FRN3"/>
<evidence type="ECO:0000256" key="9">
    <source>
        <dbReference type="ARBA" id="ARBA00029596"/>
    </source>
</evidence>
<feature type="binding site" evidence="13">
    <location>
        <position position="125"/>
    </location>
    <ligand>
        <name>Mg(2+)</name>
        <dbReference type="ChEBI" id="CHEBI:18420"/>
    </ligand>
</feature>
<accession>A0A2U1FRN3</accession>
<gene>
    <name evidence="15" type="ORF">C8D89_101687</name>
</gene>
<evidence type="ECO:0000256" key="8">
    <source>
        <dbReference type="ARBA" id="ARBA00025046"/>
    </source>
</evidence>
<keyword evidence="13" id="KW-0460">Magnesium</keyword>
<evidence type="ECO:0000256" key="11">
    <source>
        <dbReference type="ARBA" id="ARBA00032305"/>
    </source>
</evidence>
<evidence type="ECO:0000313" key="16">
    <source>
        <dbReference type="Proteomes" id="UP000245639"/>
    </source>
</evidence>
<dbReference type="EC" id="4.1.1.112" evidence="6"/>
<keyword evidence="16" id="KW-1185">Reference proteome</keyword>
<comment type="catalytic activity">
    <reaction evidence="12">
        <text>oxaloacetate + H(+) = pyruvate + CO2</text>
        <dbReference type="Rhea" id="RHEA:15641"/>
        <dbReference type="ChEBI" id="CHEBI:15361"/>
        <dbReference type="ChEBI" id="CHEBI:15378"/>
        <dbReference type="ChEBI" id="CHEBI:16452"/>
        <dbReference type="ChEBI" id="CHEBI:16526"/>
        <dbReference type="EC" id="4.1.1.112"/>
    </reaction>
</comment>
<proteinExistence type="inferred from homology"/>
<evidence type="ECO:0000256" key="5">
    <source>
        <dbReference type="ARBA" id="ARBA00012213"/>
    </source>
</evidence>
<comment type="similarity">
    <text evidence="3">Belongs to the class II aldolase/RraA-like family.</text>
</comment>
<sequence length="239" mass="24199">MVGAWSPAPPASSTMTPVDPLTSEELGRVRALATSSLCDADKSLRLPDPAIRAIVPGVRMAGPAVTVVAPDDHLPVLAAVGEAPPGAVLVAVNPRGARAVAGELVAAEARRRGLGGIVVDGYCRDVAGLRALGLPVFARGSTPASGSARDPRGWDEQTVALGGVPVAPGDLVLGDDDGLAVASPAEIRALLPGAEEVERAEAAVLAGMRGGRSLADHTTLVEHRATRRAGRESSLAFTV</sequence>
<dbReference type="CDD" id="cd16841">
    <property type="entry name" value="RraA_family"/>
    <property type="match status" value="1"/>
</dbReference>
<dbReference type="GO" id="GO:0046872">
    <property type="term" value="F:metal ion binding"/>
    <property type="evidence" value="ECO:0007669"/>
    <property type="project" value="UniProtKB-KW"/>
</dbReference>
<dbReference type="InterPro" id="IPR036704">
    <property type="entry name" value="RraA/RraA-like_sf"/>
</dbReference>
<evidence type="ECO:0000256" key="10">
    <source>
        <dbReference type="ARBA" id="ARBA00030169"/>
    </source>
</evidence>
<dbReference type="Proteomes" id="UP000245639">
    <property type="component" value="Unassembled WGS sequence"/>
</dbReference>
<dbReference type="SUPFAM" id="SSF89562">
    <property type="entry name" value="RraA-like"/>
    <property type="match status" value="1"/>
</dbReference>
<dbReference type="InterPro" id="IPR005493">
    <property type="entry name" value="RraA/RraA-like"/>
</dbReference>
<feature type="binding site" evidence="13">
    <location>
        <begin position="102"/>
        <end position="105"/>
    </location>
    <ligand>
        <name>substrate</name>
    </ligand>
</feature>
<organism evidence="15 16">
    <name type="scientific">Actinomycetospora cinnamomea</name>
    <dbReference type="NCBI Taxonomy" id="663609"/>
    <lineage>
        <taxon>Bacteria</taxon>
        <taxon>Bacillati</taxon>
        <taxon>Actinomycetota</taxon>
        <taxon>Actinomycetes</taxon>
        <taxon>Pseudonocardiales</taxon>
        <taxon>Pseudonocardiaceae</taxon>
        <taxon>Actinomycetospora</taxon>
    </lineage>
</organism>
<dbReference type="GO" id="GO:0047443">
    <property type="term" value="F:4-hydroxy-4-methyl-2-oxoglutarate aldolase activity"/>
    <property type="evidence" value="ECO:0007669"/>
    <property type="project" value="UniProtKB-EC"/>
</dbReference>
<evidence type="ECO:0000256" key="3">
    <source>
        <dbReference type="ARBA" id="ARBA00008621"/>
    </source>
</evidence>
<evidence type="ECO:0000256" key="1">
    <source>
        <dbReference type="ARBA" id="ARBA00001342"/>
    </source>
</evidence>
<dbReference type="EMBL" id="QEKW01000001">
    <property type="protein sequence ID" value="PVZ14819.1"/>
    <property type="molecule type" value="Genomic_DNA"/>
</dbReference>
<protein>
    <recommendedName>
        <fullName evidence="7">Putative 4-hydroxy-4-methyl-2-oxoglutarate aldolase</fullName>
        <ecNumber evidence="6">4.1.1.112</ecNumber>
        <ecNumber evidence="5">4.1.3.17</ecNumber>
    </recommendedName>
    <alternativeName>
        <fullName evidence="11">Oxaloacetate decarboxylase</fullName>
    </alternativeName>
    <alternativeName>
        <fullName evidence="9">Regulator of ribonuclease activity homolog</fullName>
    </alternativeName>
    <alternativeName>
        <fullName evidence="10">RraA-like protein</fullName>
    </alternativeName>
</protein>
<evidence type="ECO:0000256" key="14">
    <source>
        <dbReference type="SAM" id="MobiDB-lite"/>
    </source>
</evidence>
<dbReference type="PANTHER" id="PTHR33254:SF4">
    <property type="entry name" value="4-HYDROXY-4-METHYL-2-OXOGLUTARATE ALDOLASE 3-RELATED"/>
    <property type="match status" value="1"/>
</dbReference>
<feature type="region of interest" description="Disordered" evidence="14">
    <location>
        <begin position="1"/>
        <end position="20"/>
    </location>
</feature>
<comment type="caution">
    <text evidence="15">The sequence shown here is derived from an EMBL/GenBank/DDBJ whole genome shotgun (WGS) entry which is preliminary data.</text>
</comment>
<dbReference type="EC" id="4.1.3.17" evidence="5"/>
<dbReference type="PANTHER" id="PTHR33254">
    <property type="entry name" value="4-HYDROXY-4-METHYL-2-OXOGLUTARATE ALDOLASE 3-RELATED"/>
    <property type="match status" value="1"/>
</dbReference>
<evidence type="ECO:0000256" key="12">
    <source>
        <dbReference type="ARBA" id="ARBA00047973"/>
    </source>
</evidence>
<dbReference type="GO" id="GO:0008948">
    <property type="term" value="F:oxaloacetate decarboxylase activity"/>
    <property type="evidence" value="ECO:0007669"/>
    <property type="project" value="UniProtKB-EC"/>
</dbReference>
<name>A0A2U1FRN3_9PSEU</name>
<reference evidence="15 16" key="1">
    <citation type="submission" date="2018-04" db="EMBL/GenBank/DDBJ databases">
        <title>Genomic Encyclopedia of Type Strains, Phase IV (KMG-IV): sequencing the most valuable type-strain genomes for metagenomic binning, comparative biology and taxonomic classification.</title>
        <authorList>
            <person name="Goeker M."/>
        </authorList>
    </citation>
    <scope>NUCLEOTIDE SEQUENCE [LARGE SCALE GENOMIC DNA]</scope>
    <source>
        <strain evidence="15 16">DSM 45771</strain>
    </source>
</reference>
<evidence type="ECO:0000256" key="6">
    <source>
        <dbReference type="ARBA" id="ARBA00012947"/>
    </source>
</evidence>
<evidence type="ECO:0000256" key="4">
    <source>
        <dbReference type="ARBA" id="ARBA00011233"/>
    </source>
</evidence>
<evidence type="ECO:0000256" key="2">
    <source>
        <dbReference type="ARBA" id="ARBA00001968"/>
    </source>
</evidence>
<feature type="binding site" evidence="13">
    <location>
        <position position="124"/>
    </location>
    <ligand>
        <name>Mg(2+)</name>
        <dbReference type="ChEBI" id="CHEBI:18420"/>
    </ligand>
</feature>
<comment type="cofactor">
    <cofactor evidence="13">
        <name>Mg(2+)</name>
        <dbReference type="ChEBI" id="CHEBI:18420"/>
    </cofactor>
</comment>
<evidence type="ECO:0000313" key="15">
    <source>
        <dbReference type="EMBL" id="PVZ14819.1"/>
    </source>
</evidence>
<keyword evidence="13" id="KW-0479">Metal-binding</keyword>
<dbReference type="Gene3D" id="3.50.30.40">
    <property type="entry name" value="Ribonuclease E inhibitor RraA/RraA-like"/>
    <property type="match status" value="1"/>
</dbReference>
<comment type="function">
    <text evidence="8">Catalyzes the aldol cleavage of 4-hydroxy-4-methyl-2-oxoglutarate (HMG) into 2 molecules of pyruvate. Also contains a secondary oxaloacetate (OAA) decarboxylase activity due to the common pyruvate enolate transition state formed following C-C bond cleavage in the retro-aldol and decarboxylation reactions.</text>
</comment>
<dbReference type="Pfam" id="PF03737">
    <property type="entry name" value="RraA-like"/>
    <property type="match status" value="1"/>
</dbReference>
<comment type="subunit">
    <text evidence="4">Homotrimer.</text>
</comment>